<comment type="caution">
    <text evidence="7">The sequence shown here is derived from an EMBL/GenBank/DDBJ whole genome shotgun (WGS) entry which is preliminary data.</text>
</comment>
<gene>
    <name evidence="7" type="ORF">DRJ00_00245</name>
</gene>
<dbReference type="PANTHER" id="PTHR11603">
    <property type="entry name" value="AAA FAMILY ATPASE"/>
    <property type="match status" value="1"/>
</dbReference>
<accession>A0A497E6Q1</accession>
<dbReference type="CDD" id="cd09877">
    <property type="entry name" value="PIN_YacL-like"/>
    <property type="match status" value="1"/>
</dbReference>
<evidence type="ECO:0000256" key="3">
    <source>
        <dbReference type="ARBA" id="ARBA00022801"/>
    </source>
</evidence>
<evidence type="ECO:0000256" key="1">
    <source>
        <dbReference type="ARBA" id="ARBA00001946"/>
    </source>
</evidence>
<keyword evidence="5" id="KW-0472">Membrane</keyword>
<feature type="transmembrane region" description="Helical" evidence="5">
    <location>
        <begin position="60"/>
        <end position="84"/>
    </location>
</feature>
<dbReference type="InterPro" id="IPR029060">
    <property type="entry name" value="PIN-like_dom_sf"/>
</dbReference>
<feature type="transmembrane region" description="Helical" evidence="5">
    <location>
        <begin position="31"/>
        <end position="48"/>
    </location>
</feature>
<dbReference type="Gene3D" id="3.40.50.1010">
    <property type="entry name" value="5'-nuclease"/>
    <property type="match status" value="1"/>
</dbReference>
<evidence type="ECO:0000256" key="2">
    <source>
        <dbReference type="ARBA" id="ARBA00022722"/>
    </source>
</evidence>
<keyword evidence="2" id="KW-0540">Nuclease</keyword>
<proteinExistence type="predicted"/>
<keyword evidence="3" id="KW-0378">Hydrolase</keyword>
<evidence type="ECO:0000256" key="4">
    <source>
        <dbReference type="ARBA" id="ARBA00022842"/>
    </source>
</evidence>
<dbReference type="PROSITE" id="PS50926">
    <property type="entry name" value="TRAM"/>
    <property type="match status" value="1"/>
</dbReference>
<dbReference type="Proteomes" id="UP000279422">
    <property type="component" value="Unassembled WGS sequence"/>
</dbReference>
<dbReference type="PANTHER" id="PTHR11603:SF147">
    <property type="entry name" value="MEMBRANE PROTEIN"/>
    <property type="match status" value="1"/>
</dbReference>
<feature type="transmembrane region" description="Helical" evidence="5">
    <location>
        <begin position="7"/>
        <end position="25"/>
    </location>
</feature>
<dbReference type="Pfam" id="PF01938">
    <property type="entry name" value="TRAM"/>
    <property type="match status" value="1"/>
</dbReference>
<comment type="cofactor">
    <cofactor evidence="1">
        <name>Mg(2+)</name>
        <dbReference type="ChEBI" id="CHEBI:18420"/>
    </cofactor>
</comment>
<dbReference type="SUPFAM" id="SSF88723">
    <property type="entry name" value="PIN domain-like"/>
    <property type="match status" value="1"/>
</dbReference>
<evidence type="ECO:0000313" key="8">
    <source>
        <dbReference type="Proteomes" id="UP000279422"/>
    </source>
</evidence>
<dbReference type="InterPro" id="IPR002716">
    <property type="entry name" value="PIN_dom"/>
</dbReference>
<dbReference type="Pfam" id="PF01850">
    <property type="entry name" value="PIN"/>
    <property type="match status" value="1"/>
</dbReference>
<dbReference type="EMBL" id="QMPZ01000001">
    <property type="protein sequence ID" value="RLE10869.1"/>
    <property type="molecule type" value="Genomic_DNA"/>
</dbReference>
<dbReference type="InterPro" id="IPR002792">
    <property type="entry name" value="TRAM_dom"/>
</dbReference>
<dbReference type="GO" id="GO:0004518">
    <property type="term" value="F:nuclease activity"/>
    <property type="evidence" value="ECO:0007669"/>
    <property type="project" value="UniProtKB-KW"/>
</dbReference>
<organism evidence="7 8">
    <name type="scientific">Aerophobetes bacterium</name>
    <dbReference type="NCBI Taxonomy" id="2030807"/>
    <lineage>
        <taxon>Bacteria</taxon>
        <taxon>Candidatus Aerophobota</taxon>
    </lineage>
</organism>
<feature type="transmembrane region" description="Helical" evidence="5">
    <location>
        <begin position="90"/>
        <end position="110"/>
    </location>
</feature>
<dbReference type="SMART" id="SM00670">
    <property type="entry name" value="PINc"/>
    <property type="match status" value="1"/>
</dbReference>
<dbReference type="AlphaFoldDB" id="A0A497E6Q1"/>
<evidence type="ECO:0000259" key="6">
    <source>
        <dbReference type="PROSITE" id="PS50926"/>
    </source>
</evidence>
<keyword evidence="5" id="KW-0812">Transmembrane</keyword>
<sequence>MKIEQLRVRILFVVLVGACCYGISLDLGYNPWIPTLVGGWVATLILVAERWLTKVSIRKLIVGIIGLGIGILFANLIAYPILLINFFKPFSPFLLLVINVIFAGLGITIATRREEEIFSFLGRLAGKRTGIEGEVSKYKILDTSVIIDGRIADLCETGFIEGTLVIPNFVLTELQQIADSPSSTKRARGRRGLDMVNRLQNQNIIPVEILDKDFPEIPEVDNKLLALAKAIDGTVVTNDHNLKKVAKIQEVKVLNINEVATALKPVLLPGESLKISILKEGENPNQGVAYLEDGTMVVVEGGKKYIGKEVEVLVTSVLQTTTGKMIFTEIKEETKKKEERRRKNVRGR</sequence>
<name>A0A497E6Q1_UNCAE</name>
<feature type="domain" description="TRAM" evidence="6">
    <location>
        <begin position="266"/>
        <end position="327"/>
    </location>
</feature>
<evidence type="ECO:0000313" key="7">
    <source>
        <dbReference type="EMBL" id="RLE10869.1"/>
    </source>
</evidence>
<dbReference type="GO" id="GO:0016787">
    <property type="term" value="F:hydrolase activity"/>
    <property type="evidence" value="ECO:0007669"/>
    <property type="project" value="UniProtKB-KW"/>
</dbReference>
<protein>
    <submittedName>
        <fullName evidence="7">PIN domain nuclease</fullName>
    </submittedName>
</protein>
<reference evidence="7 8" key="1">
    <citation type="submission" date="2018-06" db="EMBL/GenBank/DDBJ databases">
        <title>Extensive metabolic versatility and redundancy in microbially diverse, dynamic hydrothermal sediments.</title>
        <authorList>
            <person name="Dombrowski N."/>
            <person name="Teske A."/>
            <person name="Baker B.J."/>
        </authorList>
    </citation>
    <scope>NUCLEOTIDE SEQUENCE [LARGE SCALE GENOMIC DNA]</scope>
    <source>
        <strain evidence="7">B47_G16</strain>
    </source>
</reference>
<keyword evidence="5" id="KW-1133">Transmembrane helix</keyword>
<evidence type="ECO:0000256" key="5">
    <source>
        <dbReference type="SAM" id="Phobius"/>
    </source>
</evidence>
<dbReference type="InterPro" id="IPR052041">
    <property type="entry name" value="Nucleic_acid_metab_PIN/TRAM"/>
</dbReference>
<keyword evidence="4" id="KW-0460">Magnesium</keyword>